<keyword evidence="4" id="KW-0804">Transcription</keyword>
<dbReference type="AlphaFoldDB" id="A0A6M1RN41"/>
<evidence type="ECO:0000256" key="4">
    <source>
        <dbReference type="ARBA" id="ARBA00023163"/>
    </source>
</evidence>
<keyword evidence="7" id="KW-1185">Reference proteome</keyword>
<dbReference type="Pfam" id="PF03466">
    <property type="entry name" value="LysR_substrate"/>
    <property type="match status" value="1"/>
</dbReference>
<sequence>MIRKINLVLDYDHLSALSAILRTGSFEKAARQLGLTPSAISQRIKALEERVGAVLVVRGQPCRPTLAGQRLFRHAEEVALLEAGLGRDLGEFAGMAKTPSLRLAVNADSLATWFVPAMAAVDAFLYDLVLDDQDHSAEWLRRGEVRAAVTGSSQAVQGCDCLYLGRLRYFATASPDFMARWFPDGVTAERLAVAPTMTFNTKDTLQSRWLALAFAMDISPPTHWLPSSHGFVDATLAGVGWGMNPEILVSNEITGSRLLMLLPDRPLDIPLYWHWSRSAGPALKVLTEAVLATARRLLVQDHP</sequence>
<dbReference type="EMBL" id="JAAKZH010000001">
    <property type="protein sequence ID" value="NGO62692.1"/>
    <property type="molecule type" value="Genomic_DNA"/>
</dbReference>
<evidence type="ECO:0000256" key="3">
    <source>
        <dbReference type="ARBA" id="ARBA00023125"/>
    </source>
</evidence>
<comment type="similarity">
    <text evidence="1">Belongs to the LysR transcriptional regulatory family.</text>
</comment>
<evidence type="ECO:0000313" key="6">
    <source>
        <dbReference type="EMBL" id="NGO62692.1"/>
    </source>
</evidence>
<protein>
    <submittedName>
        <fullName evidence="6">LysR family transcriptional regulator ArgP</fullName>
    </submittedName>
</protein>
<comment type="caution">
    <text evidence="6">The sequence shown here is derived from an EMBL/GenBank/DDBJ whole genome shotgun (WGS) entry which is preliminary data.</text>
</comment>
<dbReference type="Proteomes" id="UP000477849">
    <property type="component" value="Unassembled WGS sequence"/>
</dbReference>
<dbReference type="GO" id="GO:0003700">
    <property type="term" value="F:DNA-binding transcription factor activity"/>
    <property type="evidence" value="ECO:0007669"/>
    <property type="project" value="InterPro"/>
</dbReference>
<feature type="domain" description="HTH lysR-type" evidence="5">
    <location>
        <begin position="9"/>
        <end position="65"/>
    </location>
</feature>
<dbReference type="Pfam" id="PF00126">
    <property type="entry name" value="HTH_1"/>
    <property type="match status" value="1"/>
</dbReference>
<evidence type="ECO:0000256" key="1">
    <source>
        <dbReference type="ARBA" id="ARBA00009437"/>
    </source>
</evidence>
<dbReference type="PROSITE" id="PS50931">
    <property type="entry name" value="HTH_LYSR"/>
    <property type="match status" value="1"/>
</dbReference>
<dbReference type="GO" id="GO:0003677">
    <property type="term" value="F:DNA binding"/>
    <property type="evidence" value="ECO:0007669"/>
    <property type="project" value="UniProtKB-KW"/>
</dbReference>
<dbReference type="InterPro" id="IPR036388">
    <property type="entry name" value="WH-like_DNA-bd_sf"/>
</dbReference>
<dbReference type="InterPro" id="IPR036390">
    <property type="entry name" value="WH_DNA-bd_sf"/>
</dbReference>
<dbReference type="PANTHER" id="PTHR30579">
    <property type="entry name" value="TRANSCRIPTIONAL REGULATOR"/>
    <property type="match status" value="1"/>
</dbReference>
<proteinExistence type="inferred from homology"/>
<dbReference type="InterPro" id="IPR017685">
    <property type="entry name" value="ArgP"/>
</dbReference>
<evidence type="ECO:0000259" key="5">
    <source>
        <dbReference type="PROSITE" id="PS50931"/>
    </source>
</evidence>
<evidence type="ECO:0000313" key="7">
    <source>
        <dbReference type="Proteomes" id="UP000477849"/>
    </source>
</evidence>
<dbReference type="PRINTS" id="PR00039">
    <property type="entry name" value="HTHLYSR"/>
</dbReference>
<evidence type="ECO:0000256" key="2">
    <source>
        <dbReference type="ARBA" id="ARBA00023015"/>
    </source>
</evidence>
<dbReference type="InterPro" id="IPR000847">
    <property type="entry name" value="LysR_HTH_N"/>
</dbReference>
<accession>A0A6M1RN41</accession>
<name>A0A6M1RN41_9HYPH</name>
<gene>
    <name evidence="6" type="ORF">G6N76_03325</name>
</gene>
<keyword evidence="2" id="KW-0805">Transcription regulation</keyword>
<dbReference type="SUPFAM" id="SSF46785">
    <property type="entry name" value="Winged helix' DNA-binding domain"/>
    <property type="match status" value="1"/>
</dbReference>
<reference evidence="6 7" key="1">
    <citation type="submission" date="2020-02" db="EMBL/GenBank/DDBJ databases">
        <title>Genome sequence of the type strain CCBAU10050 of Rhizobium daejeonense.</title>
        <authorList>
            <person name="Gao J."/>
            <person name="Sun J."/>
        </authorList>
    </citation>
    <scope>NUCLEOTIDE SEQUENCE [LARGE SCALE GENOMIC DNA]</scope>
    <source>
        <strain evidence="6 7">CCBAU10050</strain>
    </source>
</reference>
<keyword evidence="3" id="KW-0238">DNA-binding</keyword>
<dbReference type="Gene3D" id="3.40.190.290">
    <property type="match status" value="1"/>
</dbReference>
<dbReference type="NCBIfam" id="NF002964">
    <property type="entry name" value="PRK03635.1"/>
    <property type="match status" value="1"/>
</dbReference>
<dbReference type="NCBIfam" id="NF009888">
    <property type="entry name" value="PRK13348.1"/>
    <property type="match status" value="1"/>
</dbReference>
<dbReference type="InterPro" id="IPR005119">
    <property type="entry name" value="LysR_subst-bd"/>
</dbReference>
<dbReference type="InterPro" id="IPR050176">
    <property type="entry name" value="LTTR"/>
</dbReference>
<dbReference type="NCBIfam" id="TIGR03298">
    <property type="entry name" value="argP"/>
    <property type="match status" value="1"/>
</dbReference>
<organism evidence="6 7">
    <name type="scientific">Rhizobium daejeonense</name>
    <dbReference type="NCBI Taxonomy" id="240521"/>
    <lineage>
        <taxon>Bacteria</taxon>
        <taxon>Pseudomonadati</taxon>
        <taxon>Pseudomonadota</taxon>
        <taxon>Alphaproteobacteria</taxon>
        <taxon>Hyphomicrobiales</taxon>
        <taxon>Rhizobiaceae</taxon>
        <taxon>Rhizobium/Agrobacterium group</taxon>
        <taxon>Rhizobium</taxon>
    </lineage>
</organism>
<dbReference type="PANTHER" id="PTHR30579:SF2">
    <property type="entry name" value="HTH-TYPE TRANSCRIPTIONAL REGULATOR ARGP"/>
    <property type="match status" value="1"/>
</dbReference>
<dbReference type="SUPFAM" id="SSF53850">
    <property type="entry name" value="Periplasmic binding protein-like II"/>
    <property type="match status" value="1"/>
</dbReference>
<dbReference type="Gene3D" id="1.10.10.10">
    <property type="entry name" value="Winged helix-like DNA-binding domain superfamily/Winged helix DNA-binding domain"/>
    <property type="match status" value="1"/>
</dbReference>